<dbReference type="STRING" id="1547283.A9C19_01335"/>
<dbReference type="EMBL" id="CP016020">
    <property type="protein sequence ID" value="APH03505.1"/>
    <property type="molecule type" value="Genomic_DNA"/>
</dbReference>
<dbReference type="Gene3D" id="1.10.287.1060">
    <property type="entry name" value="ESAT-6-like"/>
    <property type="match status" value="1"/>
</dbReference>
<dbReference type="Proteomes" id="UP000181936">
    <property type="component" value="Chromosome"/>
</dbReference>
<evidence type="ECO:0008006" key="3">
    <source>
        <dbReference type="Google" id="ProtNLM"/>
    </source>
</evidence>
<reference evidence="1 2" key="1">
    <citation type="journal article" date="2016" name="Sci. Rep.">
        <title>Complete genome sequence and transcriptomic analysis of a novel marine strain Bacillus weihaiensis reveals the mechanism of brown algae degradation.</title>
        <authorList>
            <person name="Zhu Y."/>
            <person name="Chen P."/>
            <person name="Bao Y."/>
            <person name="Men Y."/>
            <person name="Zeng Y."/>
            <person name="Yang J."/>
            <person name="Sun J."/>
            <person name="Sun Y."/>
        </authorList>
    </citation>
    <scope>NUCLEOTIDE SEQUENCE [LARGE SCALE GENOMIC DNA]</scope>
    <source>
        <strain evidence="1 2">Alg07</strain>
    </source>
</reference>
<dbReference type="InterPro" id="IPR036689">
    <property type="entry name" value="ESAT-6-like_sf"/>
</dbReference>
<keyword evidence="2" id="KW-1185">Reference proteome</keyword>
<gene>
    <name evidence="1" type="ORF">A9C19_01335</name>
</gene>
<evidence type="ECO:0000313" key="1">
    <source>
        <dbReference type="EMBL" id="APH03505.1"/>
    </source>
</evidence>
<dbReference type="Pfam" id="PF06013">
    <property type="entry name" value="WXG100"/>
    <property type="match status" value="1"/>
</dbReference>
<dbReference type="KEGG" id="bwh:A9C19_01335"/>
<dbReference type="InterPro" id="IPR010310">
    <property type="entry name" value="T7SS_ESAT-6-like"/>
</dbReference>
<evidence type="ECO:0000313" key="2">
    <source>
        <dbReference type="Proteomes" id="UP000181936"/>
    </source>
</evidence>
<dbReference type="RefSeq" id="WP_072578295.1">
    <property type="nucleotide sequence ID" value="NZ_CP016020.1"/>
</dbReference>
<proteinExistence type="predicted"/>
<accession>A0A1L3MMC7</accession>
<dbReference type="AlphaFoldDB" id="A0A1L3MMC7"/>
<sequence length="100" mass="11515">MNSDKVRDLASVFQKSSDAIKTDESKLMQSFQINTDSWSGEARTKFDALLDEAGVLFQRHSDNLYNISQELQSAAYEVDRVREEIERQRELERLARLGMG</sequence>
<organism evidence="1 2">
    <name type="scientific">Bacillus weihaiensis</name>
    <dbReference type="NCBI Taxonomy" id="1547283"/>
    <lineage>
        <taxon>Bacteria</taxon>
        <taxon>Bacillati</taxon>
        <taxon>Bacillota</taxon>
        <taxon>Bacilli</taxon>
        <taxon>Bacillales</taxon>
        <taxon>Bacillaceae</taxon>
        <taxon>Bacillus</taxon>
    </lineage>
</organism>
<protein>
    <recommendedName>
        <fullName evidence="3">ESAT-6-like protein</fullName>
    </recommendedName>
</protein>
<dbReference type="SUPFAM" id="SSF140453">
    <property type="entry name" value="EsxAB dimer-like"/>
    <property type="match status" value="1"/>
</dbReference>
<dbReference type="OrthoDB" id="2886731at2"/>
<name>A0A1L3MMC7_9BACI</name>